<dbReference type="CDD" id="cd00156">
    <property type="entry name" value="REC"/>
    <property type="match status" value="1"/>
</dbReference>
<dbReference type="RefSeq" id="WP_173485960.1">
    <property type="nucleotide sequence ID" value="NZ_CP080772.1"/>
</dbReference>
<proteinExistence type="predicted"/>
<keyword evidence="1" id="KW-0597">Phosphoprotein</keyword>
<evidence type="ECO:0000259" key="3">
    <source>
        <dbReference type="PROSITE" id="PS50110"/>
    </source>
</evidence>
<comment type="caution">
    <text evidence="2">Lacks conserved residue(s) required for the propagation of feature annotation.</text>
</comment>
<dbReference type="InterPro" id="IPR050595">
    <property type="entry name" value="Bact_response_regulator"/>
</dbReference>
<evidence type="ECO:0000313" key="4">
    <source>
        <dbReference type="EMBL" id="UWP95531.1"/>
    </source>
</evidence>
<evidence type="ECO:0000256" key="1">
    <source>
        <dbReference type="ARBA" id="ARBA00022553"/>
    </source>
</evidence>
<dbReference type="AlphaFoldDB" id="A0A9Q9HCY2"/>
<dbReference type="InterPro" id="IPR001789">
    <property type="entry name" value="Sig_transdc_resp-reg_receiver"/>
</dbReference>
<dbReference type="PANTHER" id="PTHR44591">
    <property type="entry name" value="STRESS RESPONSE REGULATOR PROTEIN 1"/>
    <property type="match status" value="1"/>
</dbReference>
<feature type="domain" description="Response regulatory" evidence="3">
    <location>
        <begin position="2"/>
        <end position="117"/>
    </location>
</feature>
<evidence type="ECO:0000313" key="5">
    <source>
        <dbReference type="Proteomes" id="UP001057991"/>
    </source>
</evidence>
<organism evidence="4 5">
    <name type="scientific">Aliiroseovarius crassostreae</name>
    <dbReference type="NCBI Taxonomy" id="154981"/>
    <lineage>
        <taxon>Bacteria</taxon>
        <taxon>Pseudomonadati</taxon>
        <taxon>Pseudomonadota</taxon>
        <taxon>Alphaproteobacteria</taxon>
        <taxon>Rhodobacterales</taxon>
        <taxon>Paracoccaceae</taxon>
        <taxon>Aliiroseovarius</taxon>
    </lineage>
</organism>
<accession>A0A9Q9HCY2</accession>
<name>A0A9Q9HCY2_9RHOB</name>
<dbReference type="Proteomes" id="UP001057991">
    <property type="component" value="Chromosome"/>
</dbReference>
<dbReference type="InterPro" id="IPR011006">
    <property type="entry name" value="CheY-like_superfamily"/>
</dbReference>
<protein>
    <submittedName>
        <fullName evidence="4">Response regulator</fullName>
    </submittedName>
</protein>
<evidence type="ECO:0000256" key="2">
    <source>
        <dbReference type="PROSITE-ProRule" id="PRU00169"/>
    </source>
</evidence>
<reference evidence="4" key="1">
    <citation type="submission" date="2021-08" db="EMBL/GenBank/DDBJ databases">
        <authorList>
            <person name="Nwanade C."/>
            <person name="Wang M."/>
            <person name="Masoudi A."/>
            <person name="Yu Z."/>
            <person name="Liu J."/>
        </authorList>
    </citation>
    <scope>NUCLEOTIDE SEQUENCE</scope>
    <source>
        <strain evidence="4">S056</strain>
    </source>
</reference>
<gene>
    <name evidence="4" type="ORF">K3X48_00510</name>
</gene>
<dbReference type="EMBL" id="CP080776">
    <property type="protein sequence ID" value="UWP95531.1"/>
    <property type="molecule type" value="Genomic_DNA"/>
</dbReference>
<sequence>MRVLIVETNQDLAGVWSRSLERQGVDVIRAHDEDAAIRVLDQTRVDVIVMNVHLKDGNALALADYAEFRTPHARVIFVTNSSFFSDGSIFNLARNAHAFIADQTPVEDLTALVEFHGAHACNAAE</sequence>
<dbReference type="GO" id="GO:0000160">
    <property type="term" value="P:phosphorelay signal transduction system"/>
    <property type="evidence" value="ECO:0007669"/>
    <property type="project" value="InterPro"/>
</dbReference>
<dbReference type="GeneID" id="75101763"/>
<dbReference type="SMART" id="SM00448">
    <property type="entry name" value="REC"/>
    <property type="match status" value="1"/>
</dbReference>
<dbReference type="PANTHER" id="PTHR44591:SF3">
    <property type="entry name" value="RESPONSE REGULATORY DOMAIN-CONTAINING PROTEIN"/>
    <property type="match status" value="1"/>
</dbReference>
<dbReference type="PROSITE" id="PS50110">
    <property type="entry name" value="RESPONSE_REGULATORY"/>
    <property type="match status" value="1"/>
</dbReference>
<dbReference type="SUPFAM" id="SSF52172">
    <property type="entry name" value="CheY-like"/>
    <property type="match status" value="1"/>
</dbReference>
<dbReference type="Gene3D" id="3.40.50.2300">
    <property type="match status" value="1"/>
</dbReference>
<dbReference type="Pfam" id="PF00072">
    <property type="entry name" value="Response_reg"/>
    <property type="match status" value="1"/>
</dbReference>